<evidence type="ECO:0000313" key="6">
    <source>
        <dbReference type="EMBL" id="ANH81359.1"/>
    </source>
</evidence>
<dbReference type="KEGG" id="nia:A8C56_10510"/>
<evidence type="ECO:0000256" key="4">
    <source>
        <dbReference type="ARBA" id="ARBA00022840"/>
    </source>
</evidence>
<gene>
    <name evidence="6" type="ORF">A8C56_10510</name>
</gene>
<dbReference type="PROSITE" id="PS00211">
    <property type="entry name" value="ABC_TRANSPORTER_1"/>
    <property type="match status" value="1"/>
</dbReference>
<dbReference type="InterPro" id="IPR017871">
    <property type="entry name" value="ABC_transporter-like_CS"/>
</dbReference>
<dbReference type="STRING" id="1176587.A8C56_10510"/>
<accession>A0A1A9I2S2</accession>
<keyword evidence="4 6" id="KW-0067">ATP-binding</keyword>
<dbReference type="GO" id="GO:0016887">
    <property type="term" value="F:ATP hydrolysis activity"/>
    <property type="evidence" value="ECO:0007669"/>
    <property type="project" value="InterPro"/>
</dbReference>
<evidence type="ECO:0000313" key="7">
    <source>
        <dbReference type="Proteomes" id="UP000077667"/>
    </source>
</evidence>
<keyword evidence="3" id="KW-0547">Nucleotide-binding</keyword>
<dbReference type="SMART" id="SM00382">
    <property type="entry name" value="AAA"/>
    <property type="match status" value="1"/>
</dbReference>
<dbReference type="Pfam" id="PF00005">
    <property type="entry name" value="ABC_tran"/>
    <property type="match status" value="1"/>
</dbReference>
<dbReference type="PANTHER" id="PTHR43335:SF2">
    <property type="entry name" value="ABC TRANSPORTER, ATP-BINDING PROTEIN"/>
    <property type="match status" value="1"/>
</dbReference>
<dbReference type="Gene3D" id="3.40.50.300">
    <property type="entry name" value="P-loop containing nucleotide triphosphate hydrolases"/>
    <property type="match status" value="1"/>
</dbReference>
<dbReference type="SUPFAM" id="SSF52540">
    <property type="entry name" value="P-loop containing nucleoside triphosphate hydrolases"/>
    <property type="match status" value="1"/>
</dbReference>
<dbReference type="RefSeq" id="WP_067755517.1">
    <property type="nucleotide sequence ID" value="NZ_CP015772.1"/>
</dbReference>
<evidence type="ECO:0000256" key="3">
    <source>
        <dbReference type="ARBA" id="ARBA00022741"/>
    </source>
</evidence>
<dbReference type="AlphaFoldDB" id="A0A1A9I2S2"/>
<dbReference type="OrthoDB" id="9785229at2"/>
<evidence type="ECO:0000259" key="5">
    <source>
        <dbReference type="PROSITE" id="PS50893"/>
    </source>
</evidence>
<keyword evidence="2" id="KW-0813">Transport</keyword>
<comment type="similarity">
    <text evidence="1">Belongs to the ABC transporter superfamily.</text>
</comment>
<dbReference type="InterPro" id="IPR027417">
    <property type="entry name" value="P-loop_NTPase"/>
</dbReference>
<evidence type="ECO:0000256" key="1">
    <source>
        <dbReference type="ARBA" id="ARBA00005417"/>
    </source>
</evidence>
<dbReference type="GO" id="GO:0005524">
    <property type="term" value="F:ATP binding"/>
    <property type="evidence" value="ECO:0007669"/>
    <property type="project" value="UniProtKB-KW"/>
</dbReference>
<dbReference type="EMBL" id="CP015772">
    <property type="protein sequence ID" value="ANH81359.1"/>
    <property type="molecule type" value="Genomic_DNA"/>
</dbReference>
<organism evidence="6 7">
    <name type="scientific">Niabella ginsenosidivorans</name>
    <dbReference type="NCBI Taxonomy" id="1176587"/>
    <lineage>
        <taxon>Bacteria</taxon>
        <taxon>Pseudomonadati</taxon>
        <taxon>Bacteroidota</taxon>
        <taxon>Chitinophagia</taxon>
        <taxon>Chitinophagales</taxon>
        <taxon>Chitinophagaceae</taxon>
        <taxon>Niabella</taxon>
    </lineage>
</organism>
<dbReference type="InterPro" id="IPR003593">
    <property type="entry name" value="AAA+_ATPase"/>
</dbReference>
<proteinExistence type="inferred from homology"/>
<evidence type="ECO:0000256" key="2">
    <source>
        <dbReference type="ARBA" id="ARBA00022448"/>
    </source>
</evidence>
<dbReference type="Proteomes" id="UP000077667">
    <property type="component" value="Chromosome"/>
</dbReference>
<dbReference type="PROSITE" id="PS50893">
    <property type="entry name" value="ABC_TRANSPORTER_2"/>
    <property type="match status" value="1"/>
</dbReference>
<sequence length="289" mass="32500">MQLQIRNLSKTYRGTLKALENIHLTIDKGMFGLLGPNGAGKSTLMRTIATLQDPDSGSIHLGDIDVLNQKAALRKVLGYLPQDFGFYPRVTALDLLHHFAVLKGITDRAERNDIVDALLQQTNLYETRRRNLSEYSGGMRQRFGIAQALLGNPRLVIVDEPTAGLDPMERNRFYNILSEIGEQVIVILSTHIVEDVRTLCNKMVVMNKGRILLEGTPAKTVEAFQGRIWRKVIEKTALKQYMEQFKVISQYISEGKLIIHVLSDDRPEEGFDPVTAGLEDVYFSTIATN</sequence>
<reference evidence="6 7" key="1">
    <citation type="submission" date="2016-05" db="EMBL/GenBank/DDBJ databases">
        <title>Niabella ginsenosidivorans BS26 whole genome sequencing.</title>
        <authorList>
            <person name="Im W.T."/>
            <person name="Siddiqi M.Z."/>
        </authorList>
    </citation>
    <scope>NUCLEOTIDE SEQUENCE [LARGE SCALE GENOMIC DNA]</scope>
    <source>
        <strain evidence="6 7">BS26</strain>
    </source>
</reference>
<feature type="domain" description="ABC transporter" evidence="5">
    <location>
        <begin position="3"/>
        <end position="233"/>
    </location>
</feature>
<dbReference type="InterPro" id="IPR003439">
    <property type="entry name" value="ABC_transporter-like_ATP-bd"/>
</dbReference>
<keyword evidence="7" id="KW-1185">Reference proteome</keyword>
<dbReference type="CDD" id="cd03264">
    <property type="entry name" value="ABC_drug_resistance_like"/>
    <property type="match status" value="1"/>
</dbReference>
<protein>
    <submittedName>
        <fullName evidence="6">Multidrug ABC transporter ATP-binding protein</fullName>
    </submittedName>
</protein>
<dbReference type="PANTHER" id="PTHR43335">
    <property type="entry name" value="ABC TRANSPORTER, ATP-BINDING PROTEIN"/>
    <property type="match status" value="1"/>
</dbReference>
<name>A0A1A9I2S2_9BACT</name>